<dbReference type="AlphaFoldDB" id="A0A099NKQ7"/>
<comment type="caution">
    <text evidence="1">The sequence shown here is derived from an EMBL/GenBank/DDBJ whole genome shotgun (WGS) entry which is preliminary data.</text>
</comment>
<accession>A0A099NKQ7</accession>
<feature type="non-terminal residue" evidence="1">
    <location>
        <position position="18"/>
    </location>
</feature>
<proteinExistence type="predicted"/>
<dbReference type="EMBL" id="JQFK01001971">
    <property type="protein sequence ID" value="KGK32684.1"/>
    <property type="molecule type" value="Genomic_DNA"/>
</dbReference>
<evidence type="ECO:0000313" key="1">
    <source>
        <dbReference type="EMBL" id="KGK32684.1"/>
    </source>
</evidence>
<reference evidence="2" key="1">
    <citation type="journal article" date="2014" name="Microb. Cell Fact.">
        <title>Exploiting Issatchenkia orientalis SD108 for succinic acid production.</title>
        <authorList>
            <person name="Xiao H."/>
            <person name="Shao Z."/>
            <person name="Jiang Y."/>
            <person name="Dole S."/>
            <person name="Zhao H."/>
        </authorList>
    </citation>
    <scope>NUCLEOTIDE SEQUENCE [LARGE SCALE GENOMIC DNA]</scope>
    <source>
        <strain evidence="2">SD108</strain>
    </source>
</reference>
<evidence type="ECO:0000313" key="2">
    <source>
        <dbReference type="Proteomes" id="UP000029867"/>
    </source>
</evidence>
<name>A0A099NKQ7_PICKU</name>
<dbReference type="Proteomes" id="UP000029867">
    <property type="component" value="Unassembled WGS sequence"/>
</dbReference>
<gene>
    <name evidence="1" type="ORF">JL09_g6709</name>
</gene>
<sequence>MSVFQSGEWGNGDEGLND</sequence>
<dbReference type="HOGENOM" id="CLU_3431712_0_0_1"/>
<organism evidence="1 2">
    <name type="scientific">Pichia kudriavzevii</name>
    <name type="common">Yeast</name>
    <name type="synonym">Issatchenkia orientalis</name>
    <dbReference type="NCBI Taxonomy" id="4909"/>
    <lineage>
        <taxon>Eukaryota</taxon>
        <taxon>Fungi</taxon>
        <taxon>Dikarya</taxon>
        <taxon>Ascomycota</taxon>
        <taxon>Saccharomycotina</taxon>
        <taxon>Pichiomycetes</taxon>
        <taxon>Pichiales</taxon>
        <taxon>Pichiaceae</taxon>
        <taxon>Pichia</taxon>
    </lineage>
</organism>
<protein>
    <submittedName>
        <fullName evidence="1">Uncharacterized protein</fullName>
    </submittedName>
</protein>